<dbReference type="Proteomes" id="UP001055879">
    <property type="component" value="Linkage Group LG10"/>
</dbReference>
<proteinExistence type="predicted"/>
<gene>
    <name evidence="1" type="ORF">L6452_31142</name>
</gene>
<evidence type="ECO:0000313" key="1">
    <source>
        <dbReference type="EMBL" id="KAI3698032.1"/>
    </source>
</evidence>
<organism evidence="1 2">
    <name type="scientific">Arctium lappa</name>
    <name type="common">Greater burdock</name>
    <name type="synonym">Lappa major</name>
    <dbReference type="NCBI Taxonomy" id="4217"/>
    <lineage>
        <taxon>Eukaryota</taxon>
        <taxon>Viridiplantae</taxon>
        <taxon>Streptophyta</taxon>
        <taxon>Embryophyta</taxon>
        <taxon>Tracheophyta</taxon>
        <taxon>Spermatophyta</taxon>
        <taxon>Magnoliopsida</taxon>
        <taxon>eudicotyledons</taxon>
        <taxon>Gunneridae</taxon>
        <taxon>Pentapetalae</taxon>
        <taxon>asterids</taxon>
        <taxon>campanulids</taxon>
        <taxon>Asterales</taxon>
        <taxon>Asteraceae</taxon>
        <taxon>Carduoideae</taxon>
        <taxon>Cardueae</taxon>
        <taxon>Arctiinae</taxon>
        <taxon>Arctium</taxon>
    </lineage>
</organism>
<dbReference type="EMBL" id="CM042056">
    <property type="protein sequence ID" value="KAI3698032.1"/>
    <property type="molecule type" value="Genomic_DNA"/>
</dbReference>
<accession>A0ACB8ZJ44</accession>
<evidence type="ECO:0000313" key="2">
    <source>
        <dbReference type="Proteomes" id="UP001055879"/>
    </source>
</evidence>
<reference evidence="2" key="1">
    <citation type="journal article" date="2022" name="Mol. Ecol. Resour.">
        <title>The genomes of chicory, endive, great burdock and yacon provide insights into Asteraceae palaeo-polyploidization history and plant inulin production.</title>
        <authorList>
            <person name="Fan W."/>
            <person name="Wang S."/>
            <person name="Wang H."/>
            <person name="Wang A."/>
            <person name="Jiang F."/>
            <person name="Liu H."/>
            <person name="Zhao H."/>
            <person name="Xu D."/>
            <person name="Zhang Y."/>
        </authorList>
    </citation>
    <scope>NUCLEOTIDE SEQUENCE [LARGE SCALE GENOMIC DNA]</scope>
    <source>
        <strain evidence="2">cv. Niubang</strain>
    </source>
</reference>
<protein>
    <submittedName>
        <fullName evidence="1">Uncharacterized protein</fullName>
    </submittedName>
</protein>
<sequence length="154" mass="16819">MVAEFVILATTAFVDLEDKVENQVAIEKKRVAAKREKESKIAKQKTKALVNDANTSADDDKEGEKIKDDVVAEVEQNITPSVADEGEEDDDAIFIVQTTTTSTTIHSTTTTEPVQATMAEADDEDESDDHDDVETDGKYLGSGDEDDDGRFFVA</sequence>
<comment type="caution">
    <text evidence="1">The sequence shown here is derived from an EMBL/GenBank/DDBJ whole genome shotgun (WGS) entry which is preliminary data.</text>
</comment>
<reference evidence="1 2" key="2">
    <citation type="journal article" date="2022" name="Mol. Ecol. Resour.">
        <title>The genomes of chicory, endive, great burdock and yacon provide insights into Asteraceae paleo-polyploidization history and plant inulin production.</title>
        <authorList>
            <person name="Fan W."/>
            <person name="Wang S."/>
            <person name="Wang H."/>
            <person name="Wang A."/>
            <person name="Jiang F."/>
            <person name="Liu H."/>
            <person name="Zhao H."/>
            <person name="Xu D."/>
            <person name="Zhang Y."/>
        </authorList>
    </citation>
    <scope>NUCLEOTIDE SEQUENCE [LARGE SCALE GENOMIC DNA]</scope>
    <source>
        <strain evidence="2">cv. Niubang</strain>
    </source>
</reference>
<keyword evidence="2" id="KW-1185">Reference proteome</keyword>
<name>A0ACB8ZJ44_ARCLA</name>